<protein>
    <submittedName>
        <fullName evidence="1">Uncharacterized protein</fullName>
    </submittedName>
</protein>
<name>A0AAP1RHS4_9FLAO</name>
<accession>A0AAP1RHS4</accession>
<dbReference type="EMBL" id="WXXV01000026">
    <property type="protein sequence ID" value="MBE7696191.1"/>
    <property type="molecule type" value="Genomic_DNA"/>
</dbReference>
<evidence type="ECO:0000313" key="2">
    <source>
        <dbReference type="Proteomes" id="UP000806077"/>
    </source>
</evidence>
<organism evidence="1 2">
    <name type="scientific">Tenacibaculum finnmarkense genomovar finnmarkense</name>
    <dbReference type="NCBI Taxonomy" id="1458503"/>
    <lineage>
        <taxon>Bacteria</taxon>
        <taxon>Pseudomonadati</taxon>
        <taxon>Bacteroidota</taxon>
        <taxon>Flavobacteriia</taxon>
        <taxon>Flavobacteriales</taxon>
        <taxon>Flavobacteriaceae</taxon>
        <taxon>Tenacibaculum</taxon>
        <taxon>Tenacibaculum finnmarkense</taxon>
    </lineage>
</organism>
<comment type="caution">
    <text evidence="1">The sequence shown here is derived from an EMBL/GenBank/DDBJ whole genome shotgun (WGS) entry which is preliminary data.</text>
</comment>
<dbReference type="AlphaFoldDB" id="A0AAP1RHS4"/>
<gene>
    <name evidence="1" type="ORF">F7645_12245</name>
</gene>
<dbReference type="RefSeq" id="WP_101955401.1">
    <property type="nucleotide sequence ID" value="NZ_JAJHTL010000028.1"/>
</dbReference>
<keyword evidence="2" id="KW-1185">Reference proteome</keyword>
<proteinExistence type="predicted"/>
<evidence type="ECO:0000313" key="1">
    <source>
        <dbReference type="EMBL" id="MBE7696191.1"/>
    </source>
</evidence>
<sequence>MEEEEKKHPLQIALEGILKANKEQHLLVEEVKKIREETNNKTSNAIIHLTEISRIIKSAPDDLISEFDRVSEESSSKLTANFDTALKSSNKLFKRVSKVSLIICFLSFLTAA</sequence>
<reference evidence="1 2" key="1">
    <citation type="journal article" date="2020" name="Int. J. Syst. Evol. Microbiol.">
        <title>Tenacibaculum piscium sp. nov., isolated from skin ulcers of sea-farmed fish, and description of Tenacibaculum finnmarkense sp. nov. with subdivision into genomovars finnmarkense and ulcerans.</title>
        <authorList>
            <person name="Olsen A.B."/>
            <person name="Spilsberg B."/>
            <person name="Nilsen H.K."/>
            <person name="Lagesen K."/>
            <person name="Gulla S."/>
            <person name="Avendano-Herrera R."/>
            <person name="Irgang R."/>
            <person name="Duchaud E."/>
            <person name="Colquhoun D.J."/>
        </authorList>
    </citation>
    <scope>NUCLEOTIDE SEQUENCE [LARGE SCALE GENOMIC DNA]</scope>
    <source>
        <strain evidence="1 2">TNO037</strain>
    </source>
</reference>
<dbReference type="Proteomes" id="UP000806077">
    <property type="component" value="Unassembled WGS sequence"/>
</dbReference>